<sequence length="88" mass="9745">MQQQTPQKRFEFRALAPPAPPPSARPSDAQHNNISPPPTPLEICPDGIVLHIDPAPAMHGMECEPRPLARHTLWASLRDEARRRAVSA</sequence>
<reference evidence="2 3" key="1">
    <citation type="submission" date="2016-05" db="EMBL/GenBank/DDBJ databases">
        <title>Comparative genomics of biotechnologically important yeasts.</title>
        <authorList>
            <consortium name="DOE Joint Genome Institute"/>
            <person name="Riley R."/>
            <person name="Haridas S."/>
            <person name="Wolfe K.H."/>
            <person name="Lopes M.R."/>
            <person name="Hittinger C.T."/>
            <person name="Goker M."/>
            <person name="Salamov A."/>
            <person name="Wisecaver J."/>
            <person name="Long T.M."/>
            <person name="Aerts A.L."/>
            <person name="Barry K."/>
            <person name="Choi C."/>
            <person name="Clum A."/>
            <person name="Coughlan A.Y."/>
            <person name="Deshpande S."/>
            <person name="Douglass A.P."/>
            <person name="Hanson S.J."/>
            <person name="Klenk H.-P."/>
            <person name="LaButti K."/>
            <person name="Lapidus A."/>
            <person name="Lindquist E."/>
            <person name="Lipzen A."/>
            <person name="Meier-kolthoff J.P."/>
            <person name="Ohm R.A."/>
            <person name="Otillar R.P."/>
            <person name="Pangilinan J."/>
            <person name="Peng Y."/>
            <person name="Rokas A."/>
            <person name="Rosa C.A."/>
            <person name="Scheuner C."/>
            <person name="Sibirny A.A."/>
            <person name="Slot J.C."/>
            <person name="Stielow J.B."/>
            <person name="Sun H."/>
            <person name="Kurtzman C.P."/>
            <person name="Blackwell M."/>
            <person name="Grigoriev I.V."/>
            <person name="Jeffries T.W."/>
        </authorList>
    </citation>
    <scope>NUCLEOTIDE SEQUENCE [LARGE SCALE GENOMIC DNA]</scope>
    <source>
        <strain evidence="2 3">NRRL YB-4993</strain>
    </source>
</reference>
<keyword evidence="3" id="KW-1185">Reference proteome</keyword>
<feature type="region of interest" description="Disordered" evidence="1">
    <location>
        <begin position="1"/>
        <end position="41"/>
    </location>
</feature>
<evidence type="ECO:0000256" key="1">
    <source>
        <dbReference type="SAM" id="MobiDB-lite"/>
    </source>
</evidence>
<dbReference type="EMBL" id="LXTC01000003">
    <property type="protein sequence ID" value="OBA21658.1"/>
    <property type="molecule type" value="Genomic_DNA"/>
</dbReference>
<accession>A0A1A0HCK8</accession>
<evidence type="ECO:0000313" key="3">
    <source>
        <dbReference type="Proteomes" id="UP000092555"/>
    </source>
</evidence>
<organism evidence="2 3">
    <name type="scientific">Metschnikowia bicuspidata var. bicuspidata NRRL YB-4993</name>
    <dbReference type="NCBI Taxonomy" id="869754"/>
    <lineage>
        <taxon>Eukaryota</taxon>
        <taxon>Fungi</taxon>
        <taxon>Dikarya</taxon>
        <taxon>Ascomycota</taxon>
        <taxon>Saccharomycotina</taxon>
        <taxon>Pichiomycetes</taxon>
        <taxon>Metschnikowiaceae</taxon>
        <taxon>Metschnikowia</taxon>
    </lineage>
</organism>
<dbReference type="RefSeq" id="XP_018712168.1">
    <property type="nucleotide sequence ID" value="XM_018855988.1"/>
</dbReference>
<proteinExistence type="predicted"/>
<dbReference type="Proteomes" id="UP000092555">
    <property type="component" value="Unassembled WGS sequence"/>
</dbReference>
<name>A0A1A0HCK8_9ASCO</name>
<gene>
    <name evidence="2" type="ORF">METBIDRAFT_32136</name>
</gene>
<dbReference type="AlphaFoldDB" id="A0A1A0HCK8"/>
<dbReference type="GeneID" id="30028964"/>
<protein>
    <submittedName>
        <fullName evidence="2">Uncharacterized protein</fullName>
    </submittedName>
</protein>
<comment type="caution">
    <text evidence="2">The sequence shown here is derived from an EMBL/GenBank/DDBJ whole genome shotgun (WGS) entry which is preliminary data.</text>
</comment>
<evidence type="ECO:0000313" key="2">
    <source>
        <dbReference type="EMBL" id="OBA21658.1"/>
    </source>
</evidence>